<dbReference type="InterPro" id="IPR003591">
    <property type="entry name" value="Leu-rich_rpt_typical-subtyp"/>
</dbReference>
<evidence type="ECO:0008006" key="6">
    <source>
        <dbReference type="Google" id="ProtNLM"/>
    </source>
</evidence>
<feature type="non-terminal residue" evidence="4">
    <location>
        <position position="1"/>
    </location>
</feature>
<evidence type="ECO:0000256" key="1">
    <source>
        <dbReference type="ARBA" id="ARBA00022614"/>
    </source>
</evidence>
<evidence type="ECO:0000256" key="3">
    <source>
        <dbReference type="SAM" id="MobiDB-lite"/>
    </source>
</evidence>
<accession>A0A8H7S2X6</accession>
<keyword evidence="2" id="KW-0677">Repeat</keyword>
<dbReference type="EMBL" id="JAEPRB010000101">
    <property type="protein sequence ID" value="KAG2221719.1"/>
    <property type="molecule type" value="Genomic_DNA"/>
</dbReference>
<evidence type="ECO:0000313" key="5">
    <source>
        <dbReference type="Proteomes" id="UP000646827"/>
    </source>
</evidence>
<sequence>LVTPGNSQEFTDDYDGLEEQSDMAIIHSFNNQVIHNVDWIDTDASEDEDYLPQNQHILIPSPPCRKRSRSNSQQTEEYNNESPGQRVRRAIDVAVDTGVDFVDLSSLGLSELPSEFLDVQYITVIKKDSVKNTALKLYLSGNQLNVFPTPLFALKNLSVLSLRSNRLERIPPEIGLLKNLVDVSVGNNLLKYLPTELIELPLLTILSLTPNPFLEKPSEDQDSIQLSSISVPSLVEIMSREFLKDYSTTITSRLSTHHNNESTSSLSSMEVCTIHLIPDELRERLINVSEMNKCHTCHKKFCCPDVEQIVWRQVFNRPDIPISYRYCSIHCSKNDMIQ</sequence>
<dbReference type="PROSITE" id="PS51450">
    <property type="entry name" value="LRR"/>
    <property type="match status" value="1"/>
</dbReference>
<comment type="caution">
    <text evidence="4">The sequence shown here is derived from an EMBL/GenBank/DDBJ whole genome shotgun (WGS) entry which is preliminary data.</text>
</comment>
<dbReference type="Gene3D" id="3.80.10.10">
    <property type="entry name" value="Ribonuclease Inhibitor"/>
    <property type="match status" value="1"/>
</dbReference>
<protein>
    <recommendedName>
        <fullName evidence="6">Leucine-rich repeat-containing protein 58</fullName>
    </recommendedName>
</protein>
<dbReference type="GO" id="GO:0005737">
    <property type="term" value="C:cytoplasm"/>
    <property type="evidence" value="ECO:0007669"/>
    <property type="project" value="TreeGrafter"/>
</dbReference>
<dbReference type="InterPro" id="IPR032675">
    <property type="entry name" value="LRR_dom_sf"/>
</dbReference>
<evidence type="ECO:0000313" key="4">
    <source>
        <dbReference type="EMBL" id="KAG2221719.1"/>
    </source>
</evidence>
<dbReference type="InterPro" id="IPR050216">
    <property type="entry name" value="LRR_domain-containing"/>
</dbReference>
<feature type="region of interest" description="Disordered" evidence="3">
    <location>
        <begin position="55"/>
        <end position="85"/>
    </location>
</feature>
<evidence type="ECO:0000256" key="2">
    <source>
        <dbReference type="ARBA" id="ARBA00022737"/>
    </source>
</evidence>
<name>A0A8H7S2X6_9FUNG</name>
<feature type="compositionally biased region" description="Polar residues" evidence="3">
    <location>
        <begin position="70"/>
        <end position="83"/>
    </location>
</feature>
<organism evidence="4 5">
    <name type="scientific">Circinella minor</name>
    <dbReference type="NCBI Taxonomy" id="1195481"/>
    <lineage>
        <taxon>Eukaryota</taxon>
        <taxon>Fungi</taxon>
        <taxon>Fungi incertae sedis</taxon>
        <taxon>Mucoromycota</taxon>
        <taxon>Mucoromycotina</taxon>
        <taxon>Mucoromycetes</taxon>
        <taxon>Mucorales</taxon>
        <taxon>Lichtheimiaceae</taxon>
        <taxon>Circinella</taxon>
    </lineage>
</organism>
<dbReference type="SMART" id="SM00369">
    <property type="entry name" value="LRR_TYP"/>
    <property type="match status" value="2"/>
</dbReference>
<reference evidence="4 5" key="1">
    <citation type="submission" date="2020-12" db="EMBL/GenBank/DDBJ databases">
        <title>Metabolic potential, ecology and presence of endohyphal bacteria is reflected in genomic diversity of Mucoromycotina.</title>
        <authorList>
            <person name="Muszewska A."/>
            <person name="Okrasinska A."/>
            <person name="Steczkiewicz K."/>
            <person name="Drgas O."/>
            <person name="Orlowska M."/>
            <person name="Perlinska-Lenart U."/>
            <person name="Aleksandrzak-Piekarczyk T."/>
            <person name="Szatraj K."/>
            <person name="Zielenkiewicz U."/>
            <person name="Pilsyk S."/>
            <person name="Malc E."/>
            <person name="Mieczkowski P."/>
            <person name="Kruszewska J.S."/>
            <person name="Biernat P."/>
            <person name="Pawlowska J."/>
        </authorList>
    </citation>
    <scope>NUCLEOTIDE SEQUENCE [LARGE SCALE GENOMIC DNA]</scope>
    <source>
        <strain evidence="4 5">CBS 142.35</strain>
    </source>
</reference>
<proteinExistence type="predicted"/>
<gene>
    <name evidence="4" type="ORF">INT45_007125</name>
</gene>
<dbReference type="InterPro" id="IPR001611">
    <property type="entry name" value="Leu-rich_rpt"/>
</dbReference>
<dbReference type="SUPFAM" id="SSF52075">
    <property type="entry name" value="Outer arm dynein light chain 1"/>
    <property type="match status" value="1"/>
</dbReference>
<dbReference type="Proteomes" id="UP000646827">
    <property type="component" value="Unassembled WGS sequence"/>
</dbReference>
<keyword evidence="5" id="KW-1185">Reference proteome</keyword>
<dbReference type="AlphaFoldDB" id="A0A8H7S2X6"/>
<dbReference type="PANTHER" id="PTHR48051:SF1">
    <property type="entry name" value="RAS SUPPRESSOR PROTEIN 1"/>
    <property type="match status" value="1"/>
</dbReference>
<keyword evidence="1" id="KW-0433">Leucine-rich repeat</keyword>
<dbReference type="PANTHER" id="PTHR48051">
    <property type="match status" value="1"/>
</dbReference>
<dbReference type="OrthoDB" id="660555at2759"/>